<dbReference type="AlphaFoldDB" id="Q8FR40"/>
<keyword evidence="3" id="KW-1185">Reference proteome</keyword>
<feature type="transmembrane region" description="Helical" evidence="1">
    <location>
        <begin position="257"/>
        <end position="275"/>
    </location>
</feature>
<feature type="transmembrane region" description="Helical" evidence="1">
    <location>
        <begin position="89"/>
        <end position="106"/>
    </location>
</feature>
<feature type="transmembrane region" description="Helical" evidence="1">
    <location>
        <begin position="375"/>
        <end position="397"/>
    </location>
</feature>
<dbReference type="InterPro" id="IPR036259">
    <property type="entry name" value="MFS_trans_sf"/>
</dbReference>
<dbReference type="Pfam" id="PF07690">
    <property type="entry name" value="MFS_1"/>
    <property type="match status" value="1"/>
</dbReference>
<feature type="transmembrane region" description="Helical" evidence="1">
    <location>
        <begin position="183"/>
        <end position="201"/>
    </location>
</feature>
<protein>
    <submittedName>
        <fullName evidence="2">Putative transport protein</fullName>
    </submittedName>
</protein>
<sequence>MVPHKSIGIPLRSEGVRYPRLMALTAIALTATNLRTAVTALAPLVSEIQDDLRVGASLFGVLGMIPTAMFAIAAFALPGLKSRFTTSQLLMAAMLVTAAGQVLRVLGGPTSLVGGSVVALFAIGITNALLPLAVREYFPNRVAGMSTTYLTTSQIAQSLAPVMAVPLSAWATQMGLSGWRWSLGSWAVLGVLAALTWLPLLTTPAPRADVAAPVPAMRIPVWRTPVGIGLGLMFGFTSFTTYSLMTFLPQMVTDPTLGAALLGWWSLLGIPLNFIGPWVAARMRNPYPVLVLSSVVFLVGNAGLCFAPMVAPWLWTTLSGLGPLAFTMALTLINVRARTTAGATALSSFGQGLAYTIACMGPLLTGIIVDITGGFSTVFILFLVATACVLGGGFFATRQVHVEDQARD</sequence>
<organism evidence="2 3">
    <name type="scientific">Corynebacterium efficiens (strain DSM 44549 / YS-314 / AJ 12310 / JCM 11189 / NBRC 100395)</name>
    <dbReference type="NCBI Taxonomy" id="196164"/>
    <lineage>
        <taxon>Bacteria</taxon>
        <taxon>Bacillati</taxon>
        <taxon>Actinomycetota</taxon>
        <taxon>Actinomycetes</taxon>
        <taxon>Mycobacteriales</taxon>
        <taxon>Corynebacteriaceae</taxon>
        <taxon>Corynebacterium</taxon>
    </lineage>
</organism>
<feature type="transmembrane region" description="Helical" evidence="1">
    <location>
        <begin position="112"/>
        <end position="134"/>
    </location>
</feature>
<feature type="transmembrane region" description="Helical" evidence="1">
    <location>
        <begin position="21"/>
        <end position="42"/>
    </location>
</feature>
<dbReference type="PANTHER" id="PTHR23523">
    <property type="match status" value="1"/>
</dbReference>
<dbReference type="EMBL" id="BA000035">
    <property type="protein sequence ID" value="BAC17736.1"/>
    <property type="molecule type" value="Genomic_DNA"/>
</dbReference>
<dbReference type="HOGENOM" id="CLU_038046_0_0_11"/>
<feature type="transmembrane region" description="Helical" evidence="1">
    <location>
        <begin position="313"/>
        <end position="333"/>
    </location>
</feature>
<keyword evidence="1" id="KW-0812">Transmembrane</keyword>
<feature type="transmembrane region" description="Helical" evidence="1">
    <location>
        <begin position="155"/>
        <end position="171"/>
    </location>
</feature>
<keyword evidence="1" id="KW-0472">Membrane</keyword>
<dbReference type="eggNOG" id="COG2807">
    <property type="taxonomic scope" value="Bacteria"/>
</dbReference>
<dbReference type="STRING" id="196164.gene:10741332"/>
<dbReference type="InterPro" id="IPR011701">
    <property type="entry name" value="MFS"/>
</dbReference>
<dbReference type="InterPro" id="IPR052524">
    <property type="entry name" value="MFS_Cyanate_Porter"/>
</dbReference>
<keyword evidence="1" id="KW-1133">Transmembrane helix</keyword>
<name>Q8FR40_COREF</name>
<dbReference type="GO" id="GO:0022857">
    <property type="term" value="F:transmembrane transporter activity"/>
    <property type="evidence" value="ECO:0007669"/>
    <property type="project" value="InterPro"/>
</dbReference>
<reference evidence="2 3" key="1">
    <citation type="journal article" date="2003" name="Genome Res.">
        <title>Comparative complete genome sequence analysis of the amino acid replacements responsible for the thermostability of Corynebacterium efficiens.</title>
        <authorList>
            <person name="Nishio Y."/>
            <person name="Nakamura Y."/>
            <person name="Kawarabayasi Y."/>
            <person name="Usuda Y."/>
            <person name="Kimura E."/>
            <person name="Sugimoto S."/>
            <person name="Matsui K."/>
            <person name="Yamagishi A."/>
            <person name="Kikuchi H."/>
            <person name="Ikeo K."/>
            <person name="Gojobori T."/>
        </authorList>
    </citation>
    <scope>NUCLEOTIDE SEQUENCE [LARGE SCALE GENOMIC DNA]</scope>
    <source>
        <strain evidence="3">DSM 44549 / YS-314 / AJ 12310 / JCM 11189 / NBRC 100395</strain>
    </source>
</reference>
<evidence type="ECO:0000313" key="3">
    <source>
        <dbReference type="Proteomes" id="UP000001409"/>
    </source>
</evidence>
<feature type="transmembrane region" description="Helical" evidence="1">
    <location>
        <begin position="54"/>
        <end position="77"/>
    </location>
</feature>
<feature type="transmembrane region" description="Helical" evidence="1">
    <location>
        <begin position="287"/>
        <end position="307"/>
    </location>
</feature>
<dbReference type="KEGG" id="cef:CE0926"/>
<evidence type="ECO:0000256" key="1">
    <source>
        <dbReference type="SAM" id="Phobius"/>
    </source>
</evidence>
<dbReference type="Gene3D" id="1.20.1250.20">
    <property type="entry name" value="MFS general substrate transporter like domains"/>
    <property type="match status" value="2"/>
</dbReference>
<proteinExistence type="predicted"/>
<feature type="transmembrane region" description="Helical" evidence="1">
    <location>
        <begin position="222"/>
        <end position="245"/>
    </location>
</feature>
<evidence type="ECO:0000313" key="2">
    <source>
        <dbReference type="EMBL" id="BAC17736.1"/>
    </source>
</evidence>
<dbReference type="Proteomes" id="UP000001409">
    <property type="component" value="Chromosome"/>
</dbReference>
<accession>Q8FR40</accession>
<dbReference type="PANTHER" id="PTHR23523:SF2">
    <property type="entry name" value="2-NITROIMIDAZOLE TRANSPORTER"/>
    <property type="match status" value="1"/>
</dbReference>
<dbReference type="SUPFAM" id="SSF103473">
    <property type="entry name" value="MFS general substrate transporter"/>
    <property type="match status" value="1"/>
</dbReference>
<feature type="transmembrane region" description="Helical" evidence="1">
    <location>
        <begin position="345"/>
        <end position="369"/>
    </location>
</feature>